<gene>
    <name evidence="2" type="ORF">CF15_00120</name>
</gene>
<comment type="caution">
    <text evidence="2">The sequence shown here is derived from an EMBL/GenBank/DDBJ whole genome shotgun (WGS) entry which is preliminary data.</text>
</comment>
<evidence type="ECO:0000259" key="1">
    <source>
        <dbReference type="Pfam" id="PF00149"/>
    </source>
</evidence>
<dbReference type="OrthoDB" id="50367at2157"/>
<dbReference type="GO" id="GO:0016787">
    <property type="term" value="F:hydrolase activity"/>
    <property type="evidence" value="ECO:0007669"/>
    <property type="project" value="InterPro"/>
</dbReference>
<evidence type="ECO:0000313" key="2">
    <source>
        <dbReference type="EMBL" id="KSW11316.1"/>
    </source>
</evidence>
<dbReference type="RefSeq" id="WP_058369989.1">
    <property type="nucleotide sequence ID" value="NZ_LNTB01000001.1"/>
</dbReference>
<evidence type="ECO:0000313" key="3">
    <source>
        <dbReference type="Proteomes" id="UP000053352"/>
    </source>
</evidence>
<keyword evidence="3" id="KW-1185">Reference proteome</keyword>
<dbReference type="PANTHER" id="PTHR37523:SF1">
    <property type="entry name" value="CALCINEURIN-LIKE PHOSPHOESTERASE DOMAIN-CONTAINING PROTEIN"/>
    <property type="match status" value="1"/>
</dbReference>
<organism evidence="2 3">
    <name type="scientific">Pyrodictium occultum</name>
    <dbReference type="NCBI Taxonomy" id="2309"/>
    <lineage>
        <taxon>Archaea</taxon>
        <taxon>Thermoproteota</taxon>
        <taxon>Thermoprotei</taxon>
        <taxon>Desulfurococcales</taxon>
        <taxon>Pyrodictiaceae</taxon>
        <taxon>Pyrodictium</taxon>
    </lineage>
</organism>
<proteinExistence type="predicted"/>
<dbReference type="Gene3D" id="3.60.21.10">
    <property type="match status" value="1"/>
</dbReference>
<dbReference type="InterPro" id="IPR004843">
    <property type="entry name" value="Calcineurin-like_PHP"/>
</dbReference>
<dbReference type="Proteomes" id="UP000053352">
    <property type="component" value="Unassembled WGS sequence"/>
</dbReference>
<dbReference type="SUPFAM" id="SSF56300">
    <property type="entry name" value="Metallo-dependent phosphatases"/>
    <property type="match status" value="1"/>
</dbReference>
<dbReference type="PANTHER" id="PTHR37523">
    <property type="entry name" value="METALLOPHOSPHOESTERASE"/>
    <property type="match status" value="1"/>
</dbReference>
<dbReference type="InterPro" id="IPR029052">
    <property type="entry name" value="Metallo-depent_PP-like"/>
</dbReference>
<dbReference type="Pfam" id="PF00149">
    <property type="entry name" value="Metallophos"/>
    <property type="match status" value="1"/>
</dbReference>
<dbReference type="EMBL" id="LNTB01000001">
    <property type="protein sequence ID" value="KSW11316.1"/>
    <property type="molecule type" value="Genomic_DNA"/>
</dbReference>
<dbReference type="STRING" id="2309.CF15_00120"/>
<dbReference type="AlphaFoldDB" id="A0A0V8RTC4"/>
<reference evidence="2 3" key="1">
    <citation type="submission" date="2015-11" db="EMBL/GenBank/DDBJ databases">
        <title>Genome sequence of Pyrodictium occultum PL-19, a marine hyperthermophilic archaeon isolated from Volcano, Italy.</title>
        <authorList>
            <person name="Utturkar S."/>
            <person name="Huber H."/>
            <person name="Leptihn S."/>
            <person name="Brown S."/>
            <person name="Stetter K.O."/>
            <person name="Podar M."/>
        </authorList>
    </citation>
    <scope>NUCLEOTIDE SEQUENCE [LARGE SCALE GENOMIC DNA]</scope>
    <source>
        <strain evidence="2 3">PL-19</strain>
    </source>
</reference>
<protein>
    <recommendedName>
        <fullName evidence="1">Calcineurin-like phosphoesterase domain-containing protein</fullName>
    </recommendedName>
</protein>
<feature type="domain" description="Calcineurin-like phosphoesterase" evidence="1">
    <location>
        <begin position="3"/>
        <end position="177"/>
    </location>
</feature>
<accession>A0A0V8RTC4</accession>
<sequence length="223" mass="23895">MVRLLIVSDIHGAVEKARRLARIRRDVTVVAGDIARCGSIEEAREVLSVLAAQSPVVWVPGNCDSPESPGIRVENAECIHLKAVSMAGLVFAGVGGSVATPFGTPFEYSEEEFARMLQQLRSIVKGYEDRLVLVSHTPPYMSGLDRVRGGEYVGSPSLRSFIAEVKPLLVATGHIHEAWGSACVEGVPVVNPGPLEAGRYALVDLDPGRGMARVQLARISEAL</sequence>
<name>A0A0V8RTC4_PYROC</name>